<name>A0A9P1GJP6_9DINO</name>
<feature type="domain" description="RING-type" evidence="5">
    <location>
        <begin position="32"/>
        <end position="78"/>
    </location>
</feature>
<keyword evidence="1" id="KW-0479">Metal-binding</keyword>
<dbReference type="InterPro" id="IPR001841">
    <property type="entry name" value="Znf_RING"/>
</dbReference>
<organism evidence="6">
    <name type="scientific">Cladocopium goreaui</name>
    <dbReference type="NCBI Taxonomy" id="2562237"/>
    <lineage>
        <taxon>Eukaryota</taxon>
        <taxon>Sar</taxon>
        <taxon>Alveolata</taxon>
        <taxon>Dinophyceae</taxon>
        <taxon>Suessiales</taxon>
        <taxon>Symbiodiniaceae</taxon>
        <taxon>Cladocopium</taxon>
    </lineage>
</organism>
<dbReference type="GO" id="GO:0008270">
    <property type="term" value="F:zinc ion binding"/>
    <property type="evidence" value="ECO:0007669"/>
    <property type="project" value="UniProtKB-KW"/>
</dbReference>
<dbReference type="CDD" id="cd16448">
    <property type="entry name" value="RING-H2"/>
    <property type="match status" value="1"/>
</dbReference>
<dbReference type="Pfam" id="PF13639">
    <property type="entry name" value="zf-RING_2"/>
    <property type="match status" value="1"/>
</dbReference>
<evidence type="ECO:0000256" key="3">
    <source>
        <dbReference type="ARBA" id="ARBA00022833"/>
    </source>
</evidence>
<dbReference type="PANTHER" id="PTHR45969">
    <property type="entry name" value="RING ZINC FINGER PROTEIN-RELATED"/>
    <property type="match status" value="1"/>
</dbReference>
<reference evidence="6" key="1">
    <citation type="submission" date="2022-10" db="EMBL/GenBank/DDBJ databases">
        <authorList>
            <person name="Chen Y."/>
            <person name="Dougan E. K."/>
            <person name="Chan C."/>
            <person name="Rhodes N."/>
            <person name="Thang M."/>
        </authorList>
    </citation>
    <scope>NUCLEOTIDE SEQUENCE</scope>
</reference>
<dbReference type="AlphaFoldDB" id="A0A9P1GJP6"/>
<dbReference type="InterPro" id="IPR013083">
    <property type="entry name" value="Znf_RING/FYVE/PHD"/>
</dbReference>
<reference evidence="7" key="2">
    <citation type="submission" date="2024-04" db="EMBL/GenBank/DDBJ databases">
        <authorList>
            <person name="Chen Y."/>
            <person name="Shah S."/>
            <person name="Dougan E. K."/>
            <person name="Thang M."/>
            <person name="Chan C."/>
        </authorList>
    </citation>
    <scope>NUCLEOTIDE SEQUENCE [LARGE SCALE GENOMIC DNA]</scope>
</reference>
<dbReference type="SUPFAM" id="SSF57850">
    <property type="entry name" value="RING/U-box"/>
    <property type="match status" value="1"/>
</dbReference>
<dbReference type="EMBL" id="CAMXCT010006535">
    <property type="protein sequence ID" value="CAI4015553.1"/>
    <property type="molecule type" value="Genomic_DNA"/>
</dbReference>
<protein>
    <recommendedName>
        <fullName evidence="5">RING-type domain-containing protein</fullName>
    </recommendedName>
</protein>
<dbReference type="EMBL" id="CAMXCT020006535">
    <property type="protein sequence ID" value="CAL1168928.1"/>
    <property type="molecule type" value="Genomic_DNA"/>
</dbReference>
<keyword evidence="2 4" id="KW-0863">Zinc-finger</keyword>
<dbReference type="SMART" id="SM00184">
    <property type="entry name" value="RING"/>
    <property type="match status" value="1"/>
</dbReference>
<dbReference type="OrthoDB" id="21204at2759"/>
<gene>
    <name evidence="6" type="ORF">C1SCF055_LOCUS40376</name>
</gene>
<accession>A0A9P1GJP6</accession>
<evidence type="ECO:0000256" key="2">
    <source>
        <dbReference type="ARBA" id="ARBA00022771"/>
    </source>
</evidence>
<dbReference type="PROSITE" id="PS50089">
    <property type="entry name" value="ZF_RING_2"/>
    <property type="match status" value="1"/>
</dbReference>
<evidence type="ECO:0000313" key="7">
    <source>
        <dbReference type="EMBL" id="CAL1168928.1"/>
    </source>
</evidence>
<evidence type="ECO:0000313" key="6">
    <source>
        <dbReference type="EMBL" id="CAI4015553.1"/>
    </source>
</evidence>
<proteinExistence type="predicted"/>
<comment type="caution">
    <text evidence="6">The sequence shown here is derived from an EMBL/GenBank/DDBJ whole genome shotgun (WGS) entry which is preliminary data.</text>
</comment>
<dbReference type="Gene3D" id="3.30.40.10">
    <property type="entry name" value="Zinc/RING finger domain, C3HC4 (zinc finger)"/>
    <property type="match status" value="1"/>
</dbReference>
<evidence type="ECO:0000256" key="1">
    <source>
        <dbReference type="ARBA" id="ARBA00022723"/>
    </source>
</evidence>
<feature type="non-terminal residue" evidence="6">
    <location>
        <position position="106"/>
    </location>
</feature>
<sequence length="106" mass="12048">VRCKKIIGNLGNLELVLKPLGRSEQSEQSEICAICLDAGPGFRKLQCNHAFHLDCIKAWCREQMKEENFESIQCPMCRSQHQIPLKPLQQYHSDVESATAPVKLQL</sequence>
<evidence type="ECO:0000259" key="5">
    <source>
        <dbReference type="PROSITE" id="PS50089"/>
    </source>
</evidence>
<evidence type="ECO:0000256" key="4">
    <source>
        <dbReference type="PROSITE-ProRule" id="PRU00175"/>
    </source>
</evidence>
<keyword evidence="3" id="KW-0862">Zinc</keyword>